<organism evidence="4">
    <name type="scientific">Heterosigma akashiwo</name>
    <name type="common">Chromophytic alga</name>
    <name type="synonym">Heterosigma carterae</name>
    <dbReference type="NCBI Taxonomy" id="2829"/>
    <lineage>
        <taxon>Eukaryota</taxon>
        <taxon>Sar</taxon>
        <taxon>Stramenopiles</taxon>
        <taxon>Ochrophyta</taxon>
        <taxon>Raphidophyceae</taxon>
        <taxon>Chattonellales</taxon>
        <taxon>Chattonellaceae</taxon>
        <taxon>Heterosigma</taxon>
    </lineage>
</organism>
<keyword evidence="3" id="KW-0472">Membrane</keyword>
<evidence type="ECO:0000256" key="1">
    <source>
        <dbReference type="ARBA" id="ARBA00008873"/>
    </source>
</evidence>
<feature type="transmembrane region" description="Helical" evidence="3">
    <location>
        <begin position="35"/>
        <end position="59"/>
    </location>
</feature>
<comment type="similarity">
    <text evidence="1">Belongs to the cation diffusion facilitator (CDF) transporter (TC 2.A.4) family. SLC30A subfamily.</text>
</comment>
<dbReference type="PANTHER" id="PTHR45820:SF4">
    <property type="entry name" value="ZINC TRANSPORTER 63C, ISOFORM F"/>
    <property type="match status" value="1"/>
</dbReference>
<dbReference type="PANTHER" id="PTHR45820">
    <property type="entry name" value="FI23527P1"/>
    <property type="match status" value="1"/>
</dbReference>
<protein>
    <recommendedName>
        <fullName evidence="5">Cation efflux protein cytoplasmic domain-containing protein</fullName>
    </recommendedName>
</protein>
<evidence type="ECO:0000256" key="2">
    <source>
        <dbReference type="ARBA" id="ARBA00022833"/>
    </source>
</evidence>
<dbReference type="GO" id="GO:0006882">
    <property type="term" value="P:intracellular zinc ion homeostasis"/>
    <property type="evidence" value="ECO:0007669"/>
    <property type="project" value="TreeGrafter"/>
</dbReference>
<gene>
    <name evidence="4" type="ORF">HAKA00212_LOCUS7139</name>
</gene>
<evidence type="ECO:0000313" key="4">
    <source>
        <dbReference type="EMBL" id="CAE0628457.1"/>
    </source>
</evidence>
<name>A0A7S3XPH6_HETAK</name>
<evidence type="ECO:0008006" key="5">
    <source>
        <dbReference type="Google" id="ProtNLM"/>
    </source>
</evidence>
<accession>A0A7S3XPH6</accession>
<dbReference type="GO" id="GO:0016020">
    <property type="term" value="C:membrane"/>
    <property type="evidence" value="ECO:0007669"/>
    <property type="project" value="TreeGrafter"/>
</dbReference>
<reference evidence="4" key="1">
    <citation type="submission" date="2021-01" db="EMBL/GenBank/DDBJ databases">
        <authorList>
            <person name="Corre E."/>
            <person name="Pelletier E."/>
            <person name="Niang G."/>
            <person name="Scheremetjew M."/>
            <person name="Finn R."/>
            <person name="Kale V."/>
            <person name="Holt S."/>
            <person name="Cochrane G."/>
            <person name="Meng A."/>
            <person name="Brown T."/>
            <person name="Cohen L."/>
        </authorList>
    </citation>
    <scope>NUCLEOTIDE SEQUENCE</scope>
    <source>
        <strain evidence="4">CCMP3107</strain>
    </source>
</reference>
<keyword evidence="2" id="KW-0862">Zinc</keyword>
<keyword evidence="3" id="KW-1133">Transmembrane helix</keyword>
<proteinExistence type="inferred from homology"/>
<dbReference type="GO" id="GO:0005385">
    <property type="term" value="F:zinc ion transmembrane transporter activity"/>
    <property type="evidence" value="ECO:0007669"/>
    <property type="project" value="TreeGrafter"/>
</dbReference>
<keyword evidence="3" id="KW-0812">Transmembrane</keyword>
<dbReference type="EMBL" id="HBIU01015279">
    <property type="protein sequence ID" value="CAE0628457.1"/>
    <property type="molecule type" value="Transcribed_RNA"/>
</dbReference>
<dbReference type="AlphaFoldDB" id="A0A7S3XPH6"/>
<evidence type="ECO:0000256" key="3">
    <source>
        <dbReference type="SAM" id="Phobius"/>
    </source>
</evidence>
<sequence>MDALSSLVVMIIGFIARYAGRPGQLDFTDYLDAITSVVMALMTALAVAPVLRGAAHVLLEGHPRHLVTKARLERALLRVEGARSVDRLWVLQLDGRACVAAVQGSCDAGRHAQVLSEFKRILKVHGIEQSTVELYF</sequence>